<organism evidence="2 3">
    <name type="scientific">Mycolicibacterium gadium</name>
    <name type="common">Mycobacterium gadium</name>
    <dbReference type="NCBI Taxonomy" id="1794"/>
    <lineage>
        <taxon>Bacteria</taxon>
        <taxon>Bacillati</taxon>
        <taxon>Actinomycetota</taxon>
        <taxon>Actinomycetes</taxon>
        <taxon>Mycobacteriales</taxon>
        <taxon>Mycobacteriaceae</taxon>
        <taxon>Mycolicibacterium</taxon>
    </lineage>
</organism>
<dbReference type="EMBL" id="AP022608">
    <property type="protein sequence ID" value="BBZ18349.1"/>
    <property type="molecule type" value="Genomic_DNA"/>
</dbReference>
<dbReference type="KEGG" id="mgad:MGAD_26840"/>
<evidence type="ECO:0000313" key="3">
    <source>
        <dbReference type="Proteomes" id="UP000466187"/>
    </source>
</evidence>
<name>A0A7I7WL23_MYCGU</name>
<gene>
    <name evidence="2" type="ORF">MGAD_26840</name>
</gene>
<sequence>MGVGVDLSPGVPDLSAFPRNLWLRTERAVLTETPPDELGYGTRAGTHVCARLSDPGSPAPVGCGPDPTTSSSFPRGPDG</sequence>
<protein>
    <submittedName>
        <fullName evidence="2">Uncharacterized protein</fullName>
    </submittedName>
</protein>
<dbReference type="AlphaFoldDB" id="A0A7I7WL23"/>
<reference evidence="2 3" key="1">
    <citation type="journal article" date="2019" name="Emerg. Microbes Infect.">
        <title>Comprehensive subspecies identification of 175 nontuberculous mycobacteria species based on 7547 genomic profiles.</title>
        <authorList>
            <person name="Matsumoto Y."/>
            <person name="Kinjo T."/>
            <person name="Motooka D."/>
            <person name="Nabeya D."/>
            <person name="Jung N."/>
            <person name="Uechi K."/>
            <person name="Horii T."/>
            <person name="Iida T."/>
            <person name="Fujita J."/>
            <person name="Nakamura S."/>
        </authorList>
    </citation>
    <scope>NUCLEOTIDE SEQUENCE [LARGE SCALE GENOMIC DNA]</scope>
    <source>
        <strain evidence="2 3">JCM 12688</strain>
    </source>
</reference>
<evidence type="ECO:0000256" key="1">
    <source>
        <dbReference type="SAM" id="MobiDB-lite"/>
    </source>
</evidence>
<accession>A0A7I7WL23</accession>
<feature type="region of interest" description="Disordered" evidence="1">
    <location>
        <begin position="51"/>
        <end position="79"/>
    </location>
</feature>
<dbReference type="Proteomes" id="UP000466187">
    <property type="component" value="Chromosome"/>
</dbReference>
<proteinExistence type="predicted"/>
<evidence type="ECO:0000313" key="2">
    <source>
        <dbReference type="EMBL" id="BBZ18349.1"/>
    </source>
</evidence>